<dbReference type="OrthoDB" id="7284020at2"/>
<dbReference type="Proteomes" id="UP000031258">
    <property type="component" value="Unassembled WGS sequence"/>
</dbReference>
<evidence type="ECO:0000313" key="3">
    <source>
        <dbReference type="Proteomes" id="UP000031258"/>
    </source>
</evidence>
<comment type="caution">
    <text evidence="2">The sequence shown here is derived from an EMBL/GenBank/DDBJ whole genome shotgun (WGS) entry which is preliminary data.</text>
</comment>
<keyword evidence="3" id="KW-1185">Reference proteome</keyword>
<protein>
    <recommendedName>
        <fullName evidence="1">Phage head morphogenesis domain-containing protein</fullName>
    </recommendedName>
</protein>
<dbReference type="STRING" id="86105.NF27_EY00140"/>
<reference evidence="2 3" key="1">
    <citation type="submission" date="2014-11" db="EMBL/GenBank/DDBJ databases">
        <title>A Rickettsiales Symbiont of Amoebae With Ancient Features.</title>
        <authorList>
            <person name="Schulz F."/>
            <person name="Martijn J."/>
            <person name="Wascher F."/>
            <person name="Kostanjsek R."/>
            <person name="Ettema T.J."/>
            <person name="Horn M."/>
        </authorList>
    </citation>
    <scope>NUCLEOTIDE SEQUENCE [LARGE SCALE GENOMIC DNA]</scope>
    <source>
        <strain evidence="2 3">UWC36</strain>
    </source>
</reference>
<feature type="domain" description="Phage head morphogenesis" evidence="1">
    <location>
        <begin position="106"/>
        <end position="148"/>
    </location>
</feature>
<dbReference type="AlphaFoldDB" id="A0A0C1QLC8"/>
<accession>A0A0C1QLC8</accession>
<evidence type="ECO:0000259" key="1">
    <source>
        <dbReference type="Pfam" id="PF04233"/>
    </source>
</evidence>
<gene>
    <name evidence="2" type="ORF">NF27_EY00140</name>
</gene>
<dbReference type="RefSeq" id="WP_084212826.1">
    <property type="nucleotide sequence ID" value="NZ_JSWE01000124.1"/>
</dbReference>
<dbReference type="EMBL" id="JSWE01000124">
    <property type="protein sequence ID" value="KIE04918.1"/>
    <property type="molecule type" value="Genomic_DNA"/>
</dbReference>
<proteinExistence type="predicted"/>
<organism evidence="2 3">
    <name type="scientific">Candidatus Jidaibacter acanthamoebae</name>
    <dbReference type="NCBI Taxonomy" id="86105"/>
    <lineage>
        <taxon>Bacteria</taxon>
        <taxon>Pseudomonadati</taxon>
        <taxon>Pseudomonadota</taxon>
        <taxon>Alphaproteobacteria</taxon>
        <taxon>Rickettsiales</taxon>
        <taxon>Candidatus Midichloriaceae</taxon>
        <taxon>Candidatus Jidaibacter</taxon>
    </lineage>
</organism>
<evidence type="ECO:0000313" key="2">
    <source>
        <dbReference type="EMBL" id="KIE04918.1"/>
    </source>
</evidence>
<sequence>MRKKFSVNGTTRFYNRIKVYVDTNEEKYFKEAVEKIEKNSNPGNHVLLQNRRNAQAEILDSTKDLIYSKPNQPLLPPDAEIKIIPAHTILPRGIDKIWPKRVDSGYYIWRTRLDDKVRDSHANLEGKVFALDNKLSFGLPGEDFNCRCYKEEIPINAEIISEIIEVKYLRSMNIELNILIGAAKSCVNLLQNYESKPGGFVNYNSKEFLRKENSYQD</sequence>
<dbReference type="Pfam" id="PF04233">
    <property type="entry name" value="Phage_Mu_F"/>
    <property type="match status" value="1"/>
</dbReference>
<dbReference type="InterPro" id="IPR006528">
    <property type="entry name" value="Phage_head_morphogenesis_dom"/>
</dbReference>
<name>A0A0C1QLC8_9RICK</name>